<keyword evidence="2" id="KW-0732">Signal</keyword>
<feature type="signal peptide" evidence="2">
    <location>
        <begin position="1"/>
        <end position="23"/>
    </location>
</feature>
<dbReference type="Pfam" id="PF02321">
    <property type="entry name" value="OEP"/>
    <property type="match status" value="2"/>
</dbReference>
<dbReference type="AlphaFoldDB" id="A0A377QZE7"/>
<keyword evidence="2" id="KW-0472">Membrane</keyword>
<dbReference type="GO" id="GO:0005886">
    <property type="term" value="C:plasma membrane"/>
    <property type="evidence" value="ECO:0007669"/>
    <property type="project" value="UniProtKB-SubCell"/>
</dbReference>
<dbReference type="RefSeq" id="WP_115307431.1">
    <property type="nucleotide sequence ID" value="NZ_UGJJ01000001.1"/>
</dbReference>
<reference evidence="4 5" key="1">
    <citation type="submission" date="2018-06" db="EMBL/GenBank/DDBJ databases">
        <authorList>
            <consortium name="Pathogen Informatics"/>
            <person name="Doyle S."/>
        </authorList>
    </citation>
    <scope>NUCLEOTIDE SEQUENCE [LARGE SCALE GENOMIC DNA]</scope>
    <source>
        <strain evidence="4 5">NCTC13336</strain>
    </source>
</reference>
<keyword evidence="2" id="KW-0812">Transmembrane</keyword>
<proteinExistence type="inferred from homology"/>
<keyword evidence="3" id="KW-0175">Coiled coil</keyword>
<dbReference type="PANTHER" id="PTHR30203:SF32">
    <property type="entry name" value="CATION EFFLUX SYSTEM PROTEIN CUSC"/>
    <property type="match status" value="1"/>
</dbReference>
<keyword evidence="2" id="KW-1134">Transmembrane beta strand</keyword>
<evidence type="ECO:0000256" key="2">
    <source>
        <dbReference type="RuleBase" id="RU362097"/>
    </source>
</evidence>
<dbReference type="GO" id="GO:0015562">
    <property type="term" value="F:efflux transmembrane transporter activity"/>
    <property type="evidence" value="ECO:0007669"/>
    <property type="project" value="InterPro"/>
</dbReference>
<dbReference type="OrthoDB" id="9770517at2"/>
<dbReference type="Proteomes" id="UP000254293">
    <property type="component" value="Unassembled WGS sequence"/>
</dbReference>
<dbReference type="PANTHER" id="PTHR30203">
    <property type="entry name" value="OUTER MEMBRANE CATION EFFLUX PROTEIN"/>
    <property type="match status" value="1"/>
</dbReference>
<evidence type="ECO:0000256" key="1">
    <source>
        <dbReference type="ARBA" id="ARBA00007613"/>
    </source>
</evidence>
<evidence type="ECO:0000313" key="5">
    <source>
        <dbReference type="Proteomes" id="UP000254293"/>
    </source>
</evidence>
<dbReference type="PROSITE" id="PS51257">
    <property type="entry name" value="PROKAR_LIPOPROTEIN"/>
    <property type="match status" value="1"/>
</dbReference>
<dbReference type="InterPro" id="IPR003423">
    <property type="entry name" value="OMP_efflux"/>
</dbReference>
<name>A0A377QZE7_9NEIS</name>
<comment type="subcellular location">
    <subcellularLocation>
        <location evidence="2">Cell membrane</location>
        <topology evidence="2">Lipid-anchor</topology>
    </subcellularLocation>
</comment>
<dbReference type="NCBIfam" id="TIGR01845">
    <property type="entry name" value="outer_NodT"/>
    <property type="match status" value="1"/>
</dbReference>
<organism evidence="4 5">
    <name type="scientific">Kingella potus</name>
    <dbReference type="NCBI Taxonomy" id="265175"/>
    <lineage>
        <taxon>Bacteria</taxon>
        <taxon>Pseudomonadati</taxon>
        <taxon>Pseudomonadota</taxon>
        <taxon>Betaproteobacteria</taxon>
        <taxon>Neisseriales</taxon>
        <taxon>Neisseriaceae</taxon>
        <taxon>Kingella</taxon>
    </lineage>
</organism>
<comment type="similarity">
    <text evidence="1 2">Belongs to the outer membrane factor (OMF) (TC 1.B.17) family.</text>
</comment>
<keyword evidence="2" id="KW-0564">Palmitate</keyword>
<gene>
    <name evidence="4" type="primary">oprM_1</name>
    <name evidence="4" type="ORF">NCTC13336_00306</name>
</gene>
<dbReference type="Gene3D" id="1.20.1600.10">
    <property type="entry name" value="Outer membrane efflux proteins (OEP)"/>
    <property type="match status" value="1"/>
</dbReference>
<feature type="chain" id="PRO_5016483949" evidence="2">
    <location>
        <begin position="24"/>
        <end position="460"/>
    </location>
</feature>
<accession>A0A377QZE7</accession>
<dbReference type="InterPro" id="IPR010131">
    <property type="entry name" value="MdtP/NodT-like"/>
</dbReference>
<keyword evidence="5" id="KW-1185">Reference proteome</keyword>
<dbReference type="SUPFAM" id="SSF56954">
    <property type="entry name" value="Outer membrane efflux proteins (OEP)"/>
    <property type="match status" value="1"/>
</dbReference>
<protein>
    <submittedName>
        <fullName evidence="4">Outer membrane protein oprM</fullName>
    </submittedName>
</protein>
<evidence type="ECO:0000313" key="4">
    <source>
        <dbReference type="EMBL" id="STR00110.1"/>
    </source>
</evidence>
<dbReference type="Gene3D" id="2.20.200.10">
    <property type="entry name" value="Outer membrane efflux proteins (OEP)"/>
    <property type="match status" value="1"/>
</dbReference>
<sequence>MKSKAIFQTASSLILAAALSGCAVHSTNQSLTLESGGQVMSAAEAAQRYDVNGNWWEIYQSPALDALVGQALANNTDLKQAAISVNKALYQANILGADLVPSFNGSLNAATSKNLKTGDRGNTFGSQLGLSYELDLWRKLRATADAQVWEYRATQQDMANTRLTLANNVADAYFNIAYLNEALELAEKSVEQYRDTARIAEAKFRHGRADSSQPTQARQSLLSAQNSLISLRNSRNTQIQTLRNLLNLKPGEAVAADPDGYRLPPVKGVNLDVPVTVLANRPDLRAAEYRVQSALQSANAQKRSWYPSITLGATLSTSSDKADSMFKIPVLGGTVAVNLPFLNWNTLKWKDKTAQADFDNARLSFEKALTAALNEVHTNYLAYQNAAEQLDKQEQRYALDRKNSRYYQVRYRQGKNELKDWLEALNSEYASAQEVSNRKYEALKYENMVYKAMAGRYTPK</sequence>
<feature type="coiled-coil region" evidence="3">
    <location>
        <begin position="176"/>
        <end position="203"/>
    </location>
</feature>
<dbReference type="EMBL" id="UGJJ01000001">
    <property type="protein sequence ID" value="STR00110.1"/>
    <property type="molecule type" value="Genomic_DNA"/>
</dbReference>
<evidence type="ECO:0000256" key="3">
    <source>
        <dbReference type="SAM" id="Coils"/>
    </source>
</evidence>
<keyword evidence="2" id="KW-0449">Lipoprotein</keyword>